<gene>
    <name evidence="1" type="ORF">DSYM_11430</name>
</gene>
<dbReference type="Proteomes" id="UP000662914">
    <property type="component" value="Chromosome"/>
</dbReference>
<reference evidence="1" key="1">
    <citation type="journal article" name="DNA Res.">
        <title>The physiological potential of anammox bacteria as revealed by their core genome structure.</title>
        <authorList>
            <person name="Okubo T."/>
            <person name="Toyoda A."/>
            <person name="Fukuhara K."/>
            <person name="Uchiyama I."/>
            <person name="Harigaya Y."/>
            <person name="Kuroiwa M."/>
            <person name="Suzuki T."/>
            <person name="Murakami Y."/>
            <person name="Suwa Y."/>
            <person name="Takami H."/>
        </authorList>
    </citation>
    <scope>NUCLEOTIDE SEQUENCE</scope>
    <source>
        <strain evidence="1">317325-3</strain>
    </source>
</reference>
<evidence type="ECO:0000313" key="1">
    <source>
        <dbReference type="EMBL" id="BBO20444.1"/>
    </source>
</evidence>
<proteinExistence type="predicted"/>
<dbReference type="KEGG" id="ddz:DSYM_11430"/>
<accession>A0A809S9S8</accession>
<dbReference type="EMBL" id="AP021857">
    <property type="protein sequence ID" value="BBO20444.1"/>
    <property type="molecule type" value="Genomic_DNA"/>
</dbReference>
<organism evidence="1 2">
    <name type="scientific">Candidatus Desulfobacillus denitrificans</name>
    <dbReference type="NCBI Taxonomy" id="2608985"/>
    <lineage>
        <taxon>Bacteria</taxon>
        <taxon>Pseudomonadati</taxon>
        <taxon>Pseudomonadota</taxon>
        <taxon>Betaproteobacteria</taxon>
        <taxon>Candidatus Desulfobacillus</taxon>
    </lineage>
</organism>
<evidence type="ECO:0000313" key="2">
    <source>
        <dbReference type="Proteomes" id="UP000662914"/>
    </source>
</evidence>
<sequence>MNTEKIKVRATQSGQTMDVVVFSKRASGITVVIGEGQHSMKCELSPTRNGLAYAGSVMGREIVYERSREQVQADIDRLNPAVREYRR</sequence>
<dbReference type="AlphaFoldDB" id="A0A809S9S8"/>
<name>A0A809S9S8_9PROT</name>
<protein>
    <submittedName>
        <fullName evidence="1">Uncharacterized protein</fullName>
    </submittedName>
</protein>